<dbReference type="Proteomes" id="UP000179270">
    <property type="component" value="Unassembled WGS sequence"/>
</dbReference>
<sequence length="218" mass="24830">MTDKKLLATKKIYEDPVVVAGYFEANGSNFNKKLAKDFSESLQGKKIIDIGCGPGHYSNYFSHLGLETVGVDYSKEMIKKAEKLKPTNNSPMFVVADMRDLGTIFEKNSFHGAWANASLLHIPEEDIESVLKEINKIVKNKGKVFISLKKGKQGLKPISENRYGKNITRQFIFWRKNNFEKLAKQTGFKIEKAQEVKEGFTGNEPTIWLRFFLKVVKD</sequence>
<comment type="caution">
    <text evidence="2">The sequence shown here is derived from an EMBL/GenBank/DDBJ whole genome shotgun (WGS) entry which is preliminary data.</text>
</comment>
<dbReference type="PANTHER" id="PTHR43861:SF1">
    <property type="entry name" value="TRANS-ACONITATE 2-METHYLTRANSFERASE"/>
    <property type="match status" value="1"/>
</dbReference>
<dbReference type="AlphaFoldDB" id="A0A1F7IFC6"/>
<dbReference type="InterPro" id="IPR029063">
    <property type="entry name" value="SAM-dependent_MTases_sf"/>
</dbReference>
<gene>
    <name evidence="2" type="ORF">A3A74_00225</name>
</gene>
<evidence type="ECO:0000313" key="3">
    <source>
        <dbReference type="Proteomes" id="UP000179270"/>
    </source>
</evidence>
<dbReference type="PANTHER" id="PTHR43861">
    <property type="entry name" value="TRANS-ACONITATE 2-METHYLTRANSFERASE-RELATED"/>
    <property type="match status" value="1"/>
</dbReference>
<accession>A0A1F7IFC6</accession>
<dbReference type="InterPro" id="IPR013216">
    <property type="entry name" value="Methyltransf_11"/>
</dbReference>
<dbReference type="EMBL" id="MGAF01000012">
    <property type="protein sequence ID" value="OGK42054.1"/>
    <property type="molecule type" value="Genomic_DNA"/>
</dbReference>
<protein>
    <recommendedName>
        <fullName evidence="1">Methyltransferase type 11 domain-containing protein</fullName>
    </recommendedName>
</protein>
<dbReference type="STRING" id="1802055.A3A74_00225"/>
<dbReference type="SUPFAM" id="SSF53335">
    <property type="entry name" value="S-adenosyl-L-methionine-dependent methyltransferases"/>
    <property type="match status" value="1"/>
</dbReference>
<dbReference type="CDD" id="cd02440">
    <property type="entry name" value="AdoMet_MTases"/>
    <property type="match status" value="1"/>
</dbReference>
<dbReference type="Gene3D" id="3.40.50.150">
    <property type="entry name" value="Vaccinia Virus protein VP39"/>
    <property type="match status" value="1"/>
</dbReference>
<proteinExistence type="predicted"/>
<name>A0A1F7IFC6_9BACT</name>
<dbReference type="GO" id="GO:0008757">
    <property type="term" value="F:S-adenosylmethionine-dependent methyltransferase activity"/>
    <property type="evidence" value="ECO:0007669"/>
    <property type="project" value="InterPro"/>
</dbReference>
<evidence type="ECO:0000259" key="1">
    <source>
        <dbReference type="Pfam" id="PF08241"/>
    </source>
</evidence>
<feature type="domain" description="Methyltransferase type 11" evidence="1">
    <location>
        <begin position="48"/>
        <end position="146"/>
    </location>
</feature>
<reference evidence="2 3" key="1">
    <citation type="journal article" date="2016" name="Nat. Commun.">
        <title>Thousands of microbial genomes shed light on interconnected biogeochemical processes in an aquifer system.</title>
        <authorList>
            <person name="Anantharaman K."/>
            <person name="Brown C.T."/>
            <person name="Hug L.A."/>
            <person name="Sharon I."/>
            <person name="Castelle C.J."/>
            <person name="Probst A.J."/>
            <person name="Thomas B.C."/>
            <person name="Singh A."/>
            <person name="Wilkins M.J."/>
            <person name="Karaoz U."/>
            <person name="Brodie E.L."/>
            <person name="Williams K.H."/>
            <person name="Hubbard S.S."/>
            <person name="Banfield J.F."/>
        </authorList>
    </citation>
    <scope>NUCLEOTIDE SEQUENCE [LARGE SCALE GENOMIC DNA]</scope>
</reference>
<evidence type="ECO:0000313" key="2">
    <source>
        <dbReference type="EMBL" id="OGK42054.1"/>
    </source>
</evidence>
<dbReference type="Pfam" id="PF08241">
    <property type="entry name" value="Methyltransf_11"/>
    <property type="match status" value="1"/>
</dbReference>
<organism evidence="2 3">
    <name type="scientific">Candidatus Roizmanbacteria bacterium RIFCSPLOWO2_01_FULL_35_13</name>
    <dbReference type="NCBI Taxonomy" id="1802055"/>
    <lineage>
        <taxon>Bacteria</taxon>
        <taxon>Candidatus Roizmaniibacteriota</taxon>
    </lineage>
</organism>